<evidence type="ECO:0000313" key="2">
    <source>
        <dbReference type="EMBL" id="GFB03710.1"/>
    </source>
</evidence>
<feature type="region of interest" description="Disordered" evidence="1">
    <location>
        <begin position="21"/>
        <end position="47"/>
    </location>
</feature>
<reference evidence="2" key="1">
    <citation type="journal article" date="2019" name="Sci. Rep.">
        <title>Draft genome of Tanacetum cinerariifolium, the natural source of mosquito coil.</title>
        <authorList>
            <person name="Yamashiro T."/>
            <person name="Shiraishi A."/>
            <person name="Satake H."/>
            <person name="Nakayama K."/>
        </authorList>
    </citation>
    <scope>NUCLEOTIDE SEQUENCE</scope>
</reference>
<dbReference type="AlphaFoldDB" id="A0A699KND4"/>
<feature type="non-terminal residue" evidence="2">
    <location>
        <position position="1"/>
    </location>
</feature>
<gene>
    <name evidence="2" type="ORF">Tci_675681</name>
</gene>
<evidence type="ECO:0000256" key="1">
    <source>
        <dbReference type="SAM" id="MobiDB-lite"/>
    </source>
</evidence>
<name>A0A699KND4_TANCI</name>
<organism evidence="2">
    <name type="scientific">Tanacetum cinerariifolium</name>
    <name type="common">Dalmatian daisy</name>
    <name type="synonym">Chrysanthemum cinerariifolium</name>
    <dbReference type="NCBI Taxonomy" id="118510"/>
    <lineage>
        <taxon>Eukaryota</taxon>
        <taxon>Viridiplantae</taxon>
        <taxon>Streptophyta</taxon>
        <taxon>Embryophyta</taxon>
        <taxon>Tracheophyta</taxon>
        <taxon>Spermatophyta</taxon>
        <taxon>Magnoliopsida</taxon>
        <taxon>eudicotyledons</taxon>
        <taxon>Gunneridae</taxon>
        <taxon>Pentapetalae</taxon>
        <taxon>asterids</taxon>
        <taxon>campanulids</taxon>
        <taxon>Asterales</taxon>
        <taxon>Asteraceae</taxon>
        <taxon>Asteroideae</taxon>
        <taxon>Anthemideae</taxon>
        <taxon>Anthemidinae</taxon>
        <taxon>Tanacetum</taxon>
    </lineage>
</organism>
<protein>
    <submittedName>
        <fullName evidence="2">Uncharacterized protein</fullName>
    </submittedName>
</protein>
<proteinExistence type="predicted"/>
<dbReference type="EMBL" id="BKCJ010538488">
    <property type="protein sequence ID" value="GFB03710.1"/>
    <property type="molecule type" value="Genomic_DNA"/>
</dbReference>
<sequence length="93" mass="10762">GEGSFYLNVEDGDNEEYEVKEVRRPMRRENAKKKRETSSSSSSSVNEEALASLMVNEYAMINESYNVKKTQNQEVCLEIKKRELKLKLQELAI</sequence>
<comment type="caution">
    <text evidence="2">The sequence shown here is derived from an EMBL/GenBank/DDBJ whole genome shotgun (WGS) entry which is preliminary data.</text>
</comment>
<accession>A0A699KND4</accession>